<evidence type="ECO:0000313" key="1">
    <source>
        <dbReference type="EMBL" id="KOO21120.1"/>
    </source>
</evidence>
<proteinExistence type="predicted"/>
<dbReference type="Proteomes" id="UP000037460">
    <property type="component" value="Unassembled WGS sequence"/>
</dbReference>
<dbReference type="InterPro" id="IPR042856">
    <property type="entry name" value="RSP14"/>
</dbReference>
<sequence length="401" mass="42745">MHSVIRKRQGLPYTPPESKGFLANSQLFTSQQVRKEPFPPDELGLAYGTFQYPKLVNQATSSDDELRRKALAHILEMLRGAREVSSLVPVGIVAALTKSAELQHCIESRTFATAALLPLAKDLNGRGAILAQGSATVGALLRLVCDPEPVVRANALAVCLQLSRFRDGARALIAGGCVAVFVRRCSEEKLADQLAAVLAALTMVTDTEAAGLEQAIKGGAIETVCGLVDGKYQLEQPIPAVCEHGFALLRTLTLGPEQKMLAVSQGVLRVLVSMLTPAATYGIDTDPEALHRVATEAAGALMSITAHTESKEEAVKLGAIAPLSDIVHASHDAEAKQLMTNASSTLTTNALKCISNLAECPLGRKQLRTKALPDLKPLTIASEPLVSKHAELATYRVQWKP</sequence>
<dbReference type="InterPro" id="IPR011989">
    <property type="entry name" value="ARM-like"/>
</dbReference>
<dbReference type="InterPro" id="IPR016024">
    <property type="entry name" value="ARM-type_fold"/>
</dbReference>
<reference evidence="2" key="1">
    <citation type="journal article" date="2015" name="PLoS Genet.">
        <title>Genome Sequence and Transcriptome Analyses of Chrysochromulina tobin: Metabolic Tools for Enhanced Algal Fitness in the Prominent Order Prymnesiales (Haptophyceae).</title>
        <authorList>
            <person name="Hovde B.T."/>
            <person name="Deodato C.R."/>
            <person name="Hunsperger H.M."/>
            <person name="Ryken S.A."/>
            <person name="Yost W."/>
            <person name="Jha R.K."/>
            <person name="Patterson J."/>
            <person name="Monnat R.J. Jr."/>
            <person name="Barlow S.B."/>
            <person name="Starkenburg S.R."/>
            <person name="Cattolico R.A."/>
        </authorList>
    </citation>
    <scope>NUCLEOTIDE SEQUENCE</scope>
    <source>
        <strain evidence="2">CCMP291</strain>
    </source>
</reference>
<comment type="caution">
    <text evidence="1">The sequence shown here is derived from an EMBL/GenBank/DDBJ whole genome shotgun (WGS) entry which is preliminary data.</text>
</comment>
<gene>
    <name evidence="1" type="ORF">Ctob_001980</name>
</gene>
<dbReference type="PANTHER" id="PTHR15599:SF1">
    <property type="entry name" value="RADIAL SPOKE HEAD 14 HOMOLOG"/>
    <property type="match status" value="1"/>
</dbReference>
<dbReference type="Gene3D" id="1.25.10.10">
    <property type="entry name" value="Leucine-rich Repeat Variant"/>
    <property type="match status" value="1"/>
</dbReference>
<evidence type="ECO:0000313" key="2">
    <source>
        <dbReference type="Proteomes" id="UP000037460"/>
    </source>
</evidence>
<dbReference type="PANTHER" id="PTHR15599">
    <property type="entry name" value="RTDR1"/>
    <property type="match status" value="1"/>
</dbReference>
<dbReference type="SUPFAM" id="SSF48371">
    <property type="entry name" value="ARM repeat"/>
    <property type="match status" value="1"/>
</dbReference>
<keyword evidence="2" id="KW-1185">Reference proteome</keyword>
<accession>A0A0M0J3L9</accession>
<organism evidence="1 2">
    <name type="scientific">Chrysochromulina tobinii</name>
    <dbReference type="NCBI Taxonomy" id="1460289"/>
    <lineage>
        <taxon>Eukaryota</taxon>
        <taxon>Haptista</taxon>
        <taxon>Haptophyta</taxon>
        <taxon>Prymnesiophyceae</taxon>
        <taxon>Prymnesiales</taxon>
        <taxon>Chrysochromulinaceae</taxon>
        <taxon>Chrysochromulina</taxon>
    </lineage>
</organism>
<dbReference type="EMBL" id="JWZX01003389">
    <property type="protein sequence ID" value="KOO21120.1"/>
    <property type="molecule type" value="Genomic_DNA"/>
</dbReference>
<name>A0A0M0J3L9_9EUKA</name>
<dbReference type="OrthoDB" id="409644at2759"/>
<dbReference type="AlphaFoldDB" id="A0A0M0J3L9"/>
<protein>
    <submittedName>
        <fullName evidence="1">Rhabdoid tumor deletion region protein 1</fullName>
    </submittedName>
</protein>